<proteinExistence type="predicted"/>
<dbReference type="GO" id="GO:0005509">
    <property type="term" value="F:calcium ion binding"/>
    <property type="evidence" value="ECO:0007669"/>
    <property type="project" value="UniProtKB-UniRule"/>
</dbReference>
<evidence type="ECO:0000256" key="4">
    <source>
        <dbReference type="ARBA" id="ARBA00022475"/>
    </source>
</evidence>
<name>A0A835TTV4_9PASS</name>
<feature type="domain" description="Cadherin" evidence="17">
    <location>
        <begin position="401"/>
        <end position="449"/>
    </location>
</feature>
<dbReference type="GO" id="GO:0007156">
    <property type="term" value="P:homophilic cell adhesion via plasma membrane adhesion molecules"/>
    <property type="evidence" value="ECO:0007669"/>
    <property type="project" value="InterPro"/>
</dbReference>
<evidence type="ECO:0000256" key="16">
    <source>
        <dbReference type="PROSITE-ProRule" id="PRU00043"/>
    </source>
</evidence>
<evidence type="ECO:0000256" key="3">
    <source>
        <dbReference type="ARBA" id="ARBA00018949"/>
    </source>
</evidence>
<keyword evidence="14" id="KW-0449">Lipoprotein</keyword>
<evidence type="ECO:0000313" key="20">
    <source>
        <dbReference type="Proteomes" id="UP000618051"/>
    </source>
</evidence>
<keyword evidence="13" id="KW-0325">Glycoprotein</keyword>
<evidence type="ECO:0000256" key="12">
    <source>
        <dbReference type="ARBA" id="ARBA00023136"/>
    </source>
</evidence>
<keyword evidence="6" id="KW-0165">Cleavage on pair of basic residues</keyword>
<dbReference type="Gene3D" id="2.60.40.60">
    <property type="entry name" value="Cadherins"/>
    <property type="match status" value="2"/>
</dbReference>
<evidence type="ECO:0000256" key="13">
    <source>
        <dbReference type="ARBA" id="ARBA00023180"/>
    </source>
</evidence>
<evidence type="ECO:0000256" key="5">
    <source>
        <dbReference type="ARBA" id="ARBA00022622"/>
    </source>
</evidence>
<evidence type="ECO:0000256" key="1">
    <source>
        <dbReference type="ARBA" id="ARBA00004609"/>
    </source>
</evidence>
<evidence type="ECO:0000256" key="8">
    <source>
        <dbReference type="ARBA" id="ARBA00022729"/>
    </source>
</evidence>
<evidence type="ECO:0000256" key="2">
    <source>
        <dbReference type="ARBA" id="ARBA00011555"/>
    </source>
</evidence>
<keyword evidence="7" id="KW-0479">Metal-binding</keyword>
<protein>
    <recommendedName>
        <fullName evidence="3">Cadherin-13</fullName>
    </recommendedName>
</protein>
<evidence type="ECO:0000256" key="15">
    <source>
        <dbReference type="ARBA" id="ARBA00025461"/>
    </source>
</evidence>
<keyword evidence="8" id="KW-0732">Signal</keyword>
<evidence type="ECO:0000259" key="17">
    <source>
        <dbReference type="PROSITE" id="PS50268"/>
    </source>
</evidence>
<accession>A0A835TTV4</accession>
<dbReference type="GO" id="GO:0005912">
    <property type="term" value="C:adherens junction"/>
    <property type="evidence" value="ECO:0007669"/>
    <property type="project" value="TreeGrafter"/>
</dbReference>
<keyword evidence="4" id="KW-1003">Cell membrane</keyword>
<comment type="caution">
    <text evidence="18">The sequence shown here is derived from an EMBL/GenBank/DDBJ whole genome shotgun (WGS) entry which is preliminary data.</text>
</comment>
<evidence type="ECO:0000256" key="10">
    <source>
        <dbReference type="ARBA" id="ARBA00022837"/>
    </source>
</evidence>
<dbReference type="GO" id="GO:0044331">
    <property type="term" value="P:cell-cell adhesion mediated by cadherin"/>
    <property type="evidence" value="ECO:0007669"/>
    <property type="project" value="TreeGrafter"/>
</dbReference>
<reference evidence="19 20" key="2">
    <citation type="journal article" date="2021" name="J. Hered.">
        <title>Feather Gene Expression Elucidates the Developmental Basis of Plumage Iridescence in African Starlings.</title>
        <authorList>
            <person name="Rubenstein D.R."/>
            <person name="Corvelo A."/>
            <person name="MacManes M.D."/>
            <person name="Maia R."/>
            <person name="Narzisi G."/>
            <person name="Rousaki A."/>
            <person name="Vandenabeele P."/>
            <person name="Shawkey M.D."/>
            <person name="Solomon J."/>
        </authorList>
    </citation>
    <scope>NUCLEOTIDE SEQUENCE [LARGE SCALE GENOMIC DNA]</scope>
    <source>
        <strain evidence="19">SS15</strain>
    </source>
</reference>
<dbReference type="Pfam" id="PF00028">
    <property type="entry name" value="Cadherin"/>
    <property type="match status" value="1"/>
</dbReference>
<keyword evidence="20" id="KW-1185">Reference proteome</keyword>
<comment type="subcellular location">
    <subcellularLocation>
        <location evidence="1">Cell membrane</location>
        <topology evidence="1">Lipid-anchor</topology>
        <topology evidence="1">GPI-anchor</topology>
    </subcellularLocation>
</comment>
<dbReference type="EMBL" id="JADDUC010000105">
    <property type="protein sequence ID" value="KAG0118666.1"/>
    <property type="molecule type" value="Genomic_DNA"/>
</dbReference>
<evidence type="ECO:0000256" key="6">
    <source>
        <dbReference type="ARBA" id="ARBA00022685"/>
    </source>
</evidence>
<dbReference type="GO" id="GO:0007043">
    <property type="term" value="P:cell-cell junction assembly"/>
    <property type="evidence" value="ECO:0007669"/>
    <property type="project" value="TreeGrafter"/>
</dbReference>
<comment type="function">
    <text evidence="15">Cadherins are calcium-dependent cell adhesion proteins. They preferentially interact with themselves in a homophilic manner in connecting cells; cadherins may thus contribute to the sorting of heterogeneous cell types. May act as a negative regulator of neural cell growth.</text>
</comment>
<reference evidence="19" key="3">
    <citation type="submission" date="2022-01" db="EMBL/GenBank/DDBJ databases">
        <authorList>
            <person name="Rubenstein D.R."/>
        </authorList>
    </citation>
    <scope>NUCLEOTIDE SEQUENCE</scope>
    <source>
        <strain evidence="19">SS15</strain>
        <tissue evidence="19">Liver</tissue>
    </source>
</reference>
<evidence type="ECO:0000256" key="7">
    <source>
        <dbReference type="ARBA" id="ARBA00022723"/>
    </source>
</evidence>
<evidence type="ECO:0000256" key="9">
    <source>
        <dbReference type="ARBA" id="ARBA00022737"/>
    </source>
</evidence>
<evidence type="ECO:0000313" key="18">
    <source>
        <dbReference type="EMBL" id="KAG0118666.1"/>
    </source>
</evidence>
<dbReference type="CDD" id="cd11304">
    <property type="entry name" value="Cadherin_repeat"/>
    <property type="match status" value="1"/>
</dbReference>
<dbReference type="InterPro" id="IPR002126">
    <property type="entry name" value="Cadherin-like_dom"/>
</dbReference>
<keyword evidence="12" id="KW-0472">Membrane</keyword>
<dbReference type="GO" id="GO:0016342">
    <property type="term" value="C:catenin complex"/>
    <property type="evidence" value="ECO:0007669"/>
    <property type="project" value="TreeGrafter"/>
</dbReference>
<dbReference type="OrthoDB" id="9933746at2759"/>
<dbReference type="GO" id="GO:0000902">
    <property type="term" value="P:cell morphogenesis"/>
    <property type="evidence" value="ECO:0007669"/>
    <property type="project" value="TreeGrafter"/>
</dbReference>
<dbReference type="GO" id="GO:0098552">
    <property type="term" value="C:side of membrane"/>
    <property type="evidence" value="ECO:0007669"/>
    <property type="project" value="UniProtKB-KW"/>
</dbReference>
<dbReference type="EMBL" id="JADDUC020000012">
    <property type="protein sequence ID" value="KAI1235573.1"/>
    <property type="molecule type" value="Genomic_DNA"/>
</dbReference>
<keyword evidence="5" id="KW-0336">GPI-anchor</keyword>
<dbReference type="Pfam" id="PF08758">
    <property type="entry name" value="Cadherin_pro"/>
    <property type="match status" value="1"/>
</dbReference>
<dbReference type="InterPro" id="IPR014868">
    <property type="entry name" value="Cadherin_pro_dom"/>
</dbReference>
<keyword evidence="11" id="KW-0130">Cell adhesion</keyword>
<dbReference type="PANTHER" id="PTHR24027:SF80">
    <property type="entry name" value="CADHERIN-13"/>
    <property type="match status" value="1"/>
</dbReference>
<dbReference type="GO" id="GO:0016339">
    <property type="term" value="P:calcium-dependent cell-cell adhesion via plasma membrane cell adhesion molecules"/>
    <property type="evidence" value="ECO:0007669"/>
    <property type="project" value="TreeGrafter"/>
</dbReference>
<organism evidence="18">
    <name type="scientific">Lamprotornis superbus</name>
    <dbReference type="NCBI Taxonomy" id="245042"/>
    <lineage>
        <taxon>Eukaryota</taxon>
        <taxon>Metazoa</taxon>
        <taxon>Chordata</taxon>
        <taxon>Craniata</taxon>
        <taxon>Vertebrata</taxon>
        <taxon>Euteleostomi</taxon>
        <taxon>Archelosauria</taxon>
        <taxon>Archosauria</taxon>
        <taxon>Dinosauria</taxon>
        <taxon>Saurischia</taxon>
        <taxon>Theropoda</taxon>
        <taxon>Coelurosauria</taxon>
        <taxon>Aves</taxon>
        <taxon>Neognathae</taxon>
        <taxon>Neoaves</taxon>
        <taxon>Telluraves</taxon>
        <taxon>Australaves</taxon>
        <taxon>Passeriformes</taxon>
        <taxon>Sturnidae</taxon>
        <taxon>Lamprotornis</taxon>
    </lineage>
</organism>
<dbReference type="GO" id="GO:0008013">
    <property type="term" value="F:beta-catenin binding"/>
    <property type="evidence" value="ECO:0007669"/>
    <property type="project" value="TreeGrafter"/>
</dbReference>
<keyword evidence="10 16" id="KW-0106">Calcium</keyword>
<dbReference type="Proteomes" id="UP000618051">
    <property type="component" value="Unassembled WGS sequence"/>
</dbReference>
<dbReference type="PROSITE" id="PS50268">
    <property type="entry name" value="CADHERIN_2"/>
    <property type="match status" value="1"/>
</dbReference>
<keyword evidence="9" id="KW-0677">Repeat</keyword>
<evidence type="ECO:0000256" key="11">
    <source>
        <dbReference type="ARBA" id="ARBA00022889"/>
    </source>
</evidence>
<dbReference type="AlphaFoldDB" id="A0A835TTV4"/>
<comment type="subunit">
    <text evidence="2">By contrast to classical cadherins, homodimerization in trans is not mediated by cadherin EC1 domain strand-swapping, but instead through a homophilic adhesive interface which joins two elongated EC1-EC2 domains through a region near their Ca2+-binding sites to form a tetrahedral, X-like shape.</text>
</comment>
<gene>
    <name evidence="19" type="ORF">IHE44_0002453</name>
    <name evidence="18" type="ORF">IHE44_000698</name>
</gene>
<dbReference type="PANTHER" id="PTHR24027">
    <property type="entry name" value="CADHERIN-23"/>
    <property type="match status" value="1"/>
</dbReference>
<evidence type="ECO:0000256" key="14">
    <source>
        <dbReference type="ARBA" id="ARBA00023288"/>
    </source>
</evidence>
<reference evidence="18" key="1">
    <citation type="submission" date="2020-10" db="EMBL/GenBank/DDBJ databases">
        <title>Feather gene expression reveals the developmental basis of iridescence in African starlings.</title>
        <authorList>
            <person name="Rubenstein D.R."/>
        </authorList>
    </citation>
    <scope>NUCLEOTIDE SEQUENCE</scope>
    <source>
        <strain evidence="18">SS15</strain>
        <tissue evidence="18">Liver</tissue>
    </source>
</reference>
<dbReference type="SUPFAM" id="SSF49313">
    <property type="entry name" value="Cadherin-like"/>
    <property type="match status" value="2"/>
</dbReference>
<sequence>MASEAEVNGASLQSAGTSGQAFIATISDMKQMIQQLVPIRTTNTGQVLLLACAEDLECVPGFQQKVFYIEKPFQFTEDQLVLNCEASTEFQKENGLLDVNLKLFTILNTVLHLRKTKSSFKVSIRFMTSVRCLPSVVTLGISEQGDTDSRNSTHVEFGCHEWFGLSPGFQRRKVDTNQRGDLPETQQENRECETEEALRSQAGMWCLLEEFWALDKAGINNVQVWLRDRCNAMDGKSEEADKAETPQSSPECLAGKVSVVSARPSSLGCVAAPGACYGQLKYVKFDDCKGNNQLNFEVSNPNFTVELDGNLVALKNVSEVGKALFVHARSEHAEDMAEIFILEANEKRGALKEILKLEGNLGIPRQKRAILATPILIPENQRPPFPRLVGKVIRSEGTEGVKFRLSGKGVDQDPKGIFRINEMNGDVSVTRTLDREAIANYEVSTQSDNISASVLIVCIS</sequence>
<dbReference type="GO" id="GO:0045296">
    <property type="term" value="F:cadherin binding"/>
    <property type="evidence" value="ECO:0007669"/>
    <property type="project" value="TreeGrafter"/>
</dbReference>
<dbReference type="InterPro" id="IPR015919">
    <property type="entry name" value="Cadherin-like_sf"/>
</dbReference>
<dbReference type="InterPro" id="IPR039808">
    <property type="entry name" value="Cadherin"/>
</dbReference>
<evidence type="ECO:0000313" key="19">
    <source>
        <dbReference type="EMBL" id="KAI1235573.1"/>
    </source>
</evidence>
<dbReference type="FunFam" id="2.60.40.60:FF:000011">
    <property type="entry name" value="Cadherin 1"/>
    <property type="match status" value="1"/>
</dbReference>
<dbReference type="GO" id="GO:0016477">
    <property type="term" value="P:cell migration"/>
    <property type="evidence" value="ECO:0007669"/>
    <property type="project" value="TreeGrafter"/>
</dbReference>
<dbReference type="GO" id="GO:0034332">
    <property type="term" value="P:adherens junction organization"/>
    <property type="evidence" value="ECO:0007669"/>
    <property type="project" value="TreeGrafter"/>
</dbReference>